<evidence type="ECO:0000313" key="4">
    <source>
        <dbReference type="Proteomes" id="UP000014074"/>
    </source>
</evidence>
<dbReference type="Pfam" id="PF03476">
    <property type="entry name" value="MOSC_N"/>
    <property type="match status" value="1"/>
</dbReference>
<gene>
    <name evidence="3" type="ORF">UCRPA7_478</name>
</gene>
<evidence type="ECO:0000259" key="2">
    <source>
        <dbReference type="PROSITE" id="PS51340"/>
    </source>
</evidence>
<dbReference type="HOGENOM" id="CLU_028286_7_0_1"/>
<dbReference type="GO" id="GO:0003824">
    <property type="term" value="F:catalytic activity"/>
    <property type="evidence" value="ECO:0007669"/>
    <property type="project" value="InterPro"/>
</dbReference>
<accession>R8BX83</accession>
<keyword evidence="1" id="KW-0812">Transmembrane</keyword>
<dbReference type="Proteomes" id="UP000014074">
    <property type="component" value="Unassembled WGS sequence"/>
</dbReference>
<dbReference type="KEGG" id="tmn:UCRPA7_478"/>
<dbReference type="PROSITE" id="PS51340">
    <property type="entry name" value="MOSC"/>
    <property type="match status" value="1"/>
</dbReference>
<keyword evidence="1" id="KW-0472">Membrane</keyword>
<dbReference type="OrthoDB" id="17255at2759"/>
<proteinExistence type="predicted"/>
<dbReference type="InterPro" id="IPR005303">
    <property type="entry name" value="MOCOS_middle"/>
</dbReference>
<evidence type="ECO:0000313" key="3">
    <source>
        <dbReference type="EMBL" id="EOO04011.1"/>
    </source>
</evidence>
<keyword evidence="1" id="KW-1133">Transmembrane helix</keyword>
<sequence>MENIDTMGSEMDAAVLHGGLPLDPGSLFVLFITLCGFMLPIFILFPPVPPRKSDALLDTHTKLGVEPAQSGLKDQYVERPATSEATVKSIFVYPIKSCKGIEVARSRVLPTGLEFDRLFTFAQLKSPFPVAVGASDEEKSRHRWDFITIRQFPLLATVEVELWRPDVAKLQAKRQKAWAQTDAYIVVRFPWQEPGIRGTLAWLAAKVARGFSAKPEKEFILPVEFPSEEEIKEKGYTYGEVKIWNEMPLGLNMSSEIPPELPRYLGVSNKMGLFRVDPTKLREVYRCAPQKDEAGYQPVTGFQDAYPLHLISLSSVRDLGSRLLAKDENILNLDVRRFRANIIIDGQEAYEEESWKSIRIKPSAVQAAQTSGLEAADFHVSCRTVR</sequence>
<dbReference type="EMBL" id="KB932812">
    <property type="protein sequence ID" value="EOO04011.1"/>
    <property type="molecule type" value="Genomic_DNA"/>
</dbReference>
<dbReference type="SUPFAM" id="SSF141673">
    <property type="entry name" value="MOSC N-terminal domain-like"/>
    <property type="match status" value="1"/>
</dbReference>
<dbReference type="GeneID" id="19325265"/>
<organism evidence="3 4">
    <name type="scientific">Phaeoacremonium minimum (strain UCR-PA7)</name>
    <name type="common">Esca disease fungus</name>
    <name type="synonym">Togninia minima</name>
    <dbReference type="NCBI Taxonomy" id="1286976"/>
    <lineage>
        <taxon>Eukaryota</taxon>
        <taxon>Fungi</taxon>
        <taxon>Dikarya</taxon>
        <taxon>Ascomycota</taxon>
        <taxon>Pezizomycotina</taxon>
        <taxon>Sordariomycetes</taxon>
        <taxon>Sordariomycetidae</taxon>
        <taxon>Togniniales</taxon>
        <taxon>Togniniaceae</taxon>
        <taxon>Phaeoacremonium</taxon>
    </lineage>
</organism>
<evidence type="ECO:0000256" key="1">
    <source>
        <dbReference type="SAM" id="Phobius"/>
    </source>
</evidence>
<keyword evidence="4" id="KW-1185">Reference proteome</keyword>
<reference evidence="4" key="1">
    <citation type="journal article" date="2013" name="Genome Announc.">
        <title>Draft genome sequence of the ascomycete Phaeoacremonium aleophilum strain UCR-PA7, a causal agent of the esca disease complex in grapevines.</title>
        <authorList>
            <person name="Blanco-Ulate B."/>
            <person name="Rolshausen P."/>
            <person name="Cantu D."/>
        </authorList>
    </citation>
    <scope>NUCLEOTIDE SEQUENCE [LARGE SCALE GENOMIC DNA]</scope>
    <source>
        <strain evidence="4">UCR-PA7</strain>
    </source>
</reference>
<dbReference type="RefSeq" id="XP_007911264.1">
    <property type="nucleotide sequence ID" value="XM_007913073.1"/>
</dbReference>
<dbReference type="GO" id="GO:0030170">
    <property type="term" value="F:pyridoxal phosphate binding"/>
    <property type="evidence" value="ECO:0007669"/>
    <property type="project" value="InterPro"/>
</dbReference>
<dbReference type="AlphaFoldDB" id="R8BX83"/>
<dbReference type="InterPro" id="IPR005302">
    <property type="entry name" value="MoCF_Sase_C"/>
</dbReference>
<dbReference type="Pfam" id="PF03473">
    <property type="entry name" value="MOSC"/>
    <property type="match status" value="1"/>
</dbReference>
<dbReference type="eggNOG" id="KOG2362">
    <property type="taxonomic scope" value="Eukaryota"/>
</dbReference>
<feature type="transmembrane region" description="Helical" evidence="1">
    <location>
        <begin position="25"/>
        <end position="45"/>
    </location>
</feature>
<name>R8BX83_PHAM7</name>
<dbReference type="GO" id="GO:0030151">
    <property type="term" value="F:molybdenum ion binding"/>
    <property type="evidence" value="ECO:0007669"/>
    <property type="project" value="InterPro"/>
</dbReference>
<feature type="domain" description="MOSC" evidence="2">
    <location>
        <begin position="279"/>
        <end position="386"/>
    </location>
</feature>
<protein>
    <submittedName>
        <fullName evidence="3">Putative mosc domain-containing protein</fullName>
    </submittedName>
</protein>